<dbReference type="PANTHER" id="PTHR15822">
    <property type="entry name" value="TRAF AND TNF RECEPTOR-ASSOCIATED PROTEIN"/>
    <property type="match status" value="1"/>
</dbReference>
<reference evidence="13" key="1">
    <citation type="submission" date="2021-02" db="EMBL/GenBank/DDBJ databases">
        <authorList>
            <person name="Nowell W R."/>
        </authorList>
    </citation>
    <scope>NUCLEOTIDE SEQUENCE</scope>
</reference>
<dbReference type="InterPro" id="IPR051547">
    <property type="entry name" value="TDP2-like"/>
</dbReference>
<dbReference type="Proteomes" id="UP000663852">
    <property type="component" value="Unassembled WGS sequence"/>
</dbReference>
<dbReference type="GO" id="GO:0016787">
    <property type="term" value="F:hydrolase activity"/>
    <property type="evidence" value="ECO:0007669"/>
    <property type="project" value="UniProtKB-KW"/>
</dbReference>
<evidence type="ECO:0000259" key="11">
    <source>
        <dbReference type="Pfam" id="PF03372"/>
    </source>
</evidence>
<evidence type="ECO:0000256" key="5">
    <source>
        <dbReference type="ARBA" id="ARBA00022723"/>
    </source>
</evidence>
<dbReference type="Proteomes" id="UP000663828">
    <property type="component" value="Unassembled WGS sequence"/>
</dbReference>
<dbReference type="AlphaFoldDB" id="A0A815T3E8"/>
<organism evidence="13 14">
    <name type="scientific">Adineta ricciae</name>
    <name type="common">Rotifer</name>
    <dbReference type="NCBI Taxonomy" id="249248"/>
    <lineage>
        <taxon>Eukaryota</taxon>
        <taxon>Metazoa</taxon>
        <taxon>Spiralia</taxon>
        <taxon>Gnathifera</taxon>
        <taxon>Rotifera</taxon>
        <taxon>Eurotatoria</taxon>
        <taxon>Bdelloidea</taxon>
        <taxon>Adinetida</taxon>
        <taxon>Adinetidae</taxon>
        <taxon>Adineta</taxon>
    </lineage>
</organism>
<feature type="domain" description="Endonuclease/exonuclease/phosphatase" evidence="11">
    <location>
        <begin position="9"/>
        <end position="258"/>
    </location>
</feature>
<keyword evidence="9" id="KW-0234">DNA repair</keyword>
<keyword evidence="4" id="KW-0540">Nuclease</keyword>
<dbReference type="OrthoDB" id="2099755at2759"/>
<evidence type="ECO:0000256" key="3">
    <source>
        <dbReference type="ARBA" id="ARBA00004322"/>
    </source>
</evidence>
<name>A0A815T3E8_ADIRI</name>
<evidence type="ECO:0000256" key="9">
    <source>
        <dbReference type="ARBA" id="ARBA00023204"/>
    </source>
</evidence>
<dbReference type="Pfam" id="PF03372">
    <property type="entry name" value="Exo_endo_phos"/>
    <property type="match status" value="1"/>
</dbReference>
<dbReference type="Gene3D" id="3.60.10.10">
    <property type="entry name" value="Endonuclease/exonuclease/phosphatase"/>
    <property type="match status" value="1"/>
</dbReference>
<protein>
    <recommendedName>
        <fullName evidence="11">Endonuclease/exonuclease/phosphatase domain-containing protein</fullName>
    </recommendedName>
</protein>
<keyword evidence="8" id="KW-0460">Magnesium</keyword>
<keyword evidence="14" id="KW-1185">Reference proteome</keyword>
<gene>
    <name evidence="12" type="ORF">EDS130_LOCUS22089</name>
    <name evidence="13" type="ORF">XAT740_LOCUS39730</name>
</gene>
<dbReference type="EMBL" id="CAJNOR010004438">
    <property type="protein sequence ID" value="CAF1502325.1"/>
    <property type="molecule type" value="Genomic_DNA"/>
</dbReference>
<keyword evidence="7" id="KW-0378">Hydrolase</keyword>
<evidence type="ECO:0000256" key="4">
    <source>
        <dbReference type="ARBA" id="ARBA00022722"/>
    </source>
</evidence>
<evidence type="ECO:0000256" key="2">
    <source>
        <dbReference type="ARBA" id="ARBA00001946"/>
    </source>
</evidence>
<keyword evidence="10" id="KW-0539">Nucleus</keyword>
<evidence type="ECO:0000313" key="12">
    <source>
        <dbReference type="EMBL" id="CAF1140986.1"/>
    </source>
</evidence>
<proteinExistence type="predicted"/>
<dbReference type="InterPro" id="IPR036691">
    <property type="entry name" value="Endo/exonu/phosph_ase_sf"/>
</dbReference>
<comment type="subcellular location">
    <subcellularLocation>
        <location evidence="3">Nucleus</location>
        <location evidence="3">PML body</location>
    </subcellularLocation>
</comment>
<comment type="cofactor">
    <cofactor evidence="1">
        <name>Mn(2+)</name>
        <dbReference type="ChEBI" id="CHEBI:29035"/>
    </cofactor>
</comment>
<evidence type="ECO:0000256" key="10">
    <source>
        <dbReference type="ARBA" id="ARBA00023242"/>
    </source>
</evidence>
<dbReference type="GO" id="GO:0046872">
    <property type="term" value="F:metal ion binding"/>
    <property type="evidence" value="ECO:0007669"/>
    <property type="project" value="UniProtKB-KW"/>
</dbReference>
<sequence length="267" mass="29942">MSDFKVVAYNIFEGGIDTSESNRLNAIAAYLKSQNPTAVILTELNHFDSLQFSNFATQWNHSYSVFLNASTGFHLGISSSFPLFELAQIRHGMHHGALLVHVNLDNQTKIGLVGTHLNPHSANARTMEAKLIVDQLEKQDSKDWIIGGDLNSLSESDSAHYQQIQKFTTTDKLKAKFLTSDGNSIDYTTIQHFIQQGYMDTLQKSSTFQSSVPTKLDIDPMHALSMRLDYILATTNLTDKLTEASVLKNEQTEFLSDHYPVMASFRM</sequence>
<dbReference type="GO" id="GO:0016605">
    <property type="term" value="C:PML body"/>
    <property type="evidence" value="ECO:0007669"/>
    <property type="project" value="UniProtKB-SubCell"/>
</dbReference>
<dbReference type="InterPro" id="IPR005135">
    <property type="entry name" value="Endo/exonuclease/phosphatase"/>
</dbReference>
<dbReference type="EMBL" id="CAJNOJ010000114">
    <property type="protein sequence ID" value="CAF1140986.1"/>
    <property type="molecule type" value="Genomic_DNA"/>
</dbReference>
<evidence type="ECO:0000313" key="13">
    <source>
        <dbReference type="EMBL" id="CAF1502325.1"/>
    </source>
</evidence>
<dbReference type="GO" id="GO:0006281">
    <property type="term" value="P:DNA repair"/>
    <property type="evidence" value="ECO:0007669"/>
    <property type="project" value="UniProtKB-KW"/>
</dbReference>
<dbReference type="PANTHER" id="PTHR15822:SF4">
    <property type="entry name" value="TYROSYL-DNA PHOSPHODIESTERASE 2"/>
    <property type="match status" value="1"/>
</dbReference>
<evidence type="ECO:0000256" key="6">
    <source>
        <dbReference type="ARBA" id="ARBA00022763"/>
    </source>
</evidence>
<evidence type="ECO:0000313" key="14">
    <source>
        <dbReference type="Proteomes" id="UP000663828"/>
    </source>
</evidence>
<dbReference type="GO" id="GO:0004518">
    <property type="term" value="F:nuclease activity"/>
    <property type="evidence" value="ECO:0007669"/>
    <property type="project" value="UniProtKB-KW"/>
</dbReference>
<comment type="caution">
    <text evidence="13">The sequence shown here is derived from an EMBL/GenBank/DDBJ whole genome shotgun (WGS) entry which is preliminary data.</text>
</comment>
<dbReference type="SUPFAM" id="SSF56219">
    <property type="entry name" value="DNase I-like"/>
    <property type="match status" value="1"/>
</dbReference>
<keyword evidence="6" id="KW-0227">DNA damage</keyword>
<keyword evidence="5" id="KW-0479">Metal-binding</keyword>
<accession>A0A815T3E8</accession>
<comment type="cofactor">
    <cofactor evidence="2">
        <name>Mg(2+)</name>
        <dbReference type="ChEBI" id="CHEBI:18420"/>
    </cofactor>
</comment>
<evidence type="ECO:0000256" key="7">
    <source>
        <dbReference type="ARBA" id="ARBA00022801"/>
    </source>
</evidence>
<evidence type="ECO:0000256" key="1">
    <source>
        <dbReference type="ARBA" id="ARBA00001936"/>
    </source>
</evidence>
<evidence type="ECO:0000256" key="8">
    <source>
        <dbReference type="ARBA" id="ARBA00022842"/>
    </source>
</evidence>